<organism evidence="2">
    <name type="scientific">Solanum lycopersicum</name>
    <name type="common">Tomato</name>
    <name type="synonym">Lycopersicon esculentum</name>
    <dbReference type="NCBI Taxonomy" id="4081"/>
    <lineage>
        <taxon>Eukaryota</taxon>
        <taxon>Viridiplantae</taxon>
        <taxon>Streptophyta</taxon>
        <taxon>Embryophyta</taxon>
        <taxon>Tracheophyta</taxon>
        <taxon>Spermatophyta</taxon>
        <taxon>Magnoliopsida</taxon>
        <taxon>eudicotyledons</taxon>
        <taxon>Gunneridae</taxon>
        <taxon>Pentapetalae</taxon>
        <taxon>asterids</taxon>
        <taxon>lamiids</taxon>
        <taxon>Solanales</taxon>
        <taxon>Solanaceae</taxon>
        <taxon>Solanoideae</taxon>
        <taxon>Solaneae</taxon>
        <taxon>Solanum</taxon>
        <taxon>Solanum subgen. Lycopersicon</taxon>
    </lineage>
</organism>
<evidence type="ECO:0000256" key="1">
    <source>
        <dbReference type="SAM" id="MobiDB-lite"/>
    </source>
</evidence>
<accession>A0A3Q7EIG9</accession>
<keyword evidence="3" id="KW-1185">Reference proteome</keyword>
<reference evidence="2" key="1">
    <citation type="journal article" date="2012" name="Nature">
        <title>The tomato genome sequence provides insights into fleshy fruit evolution.</title>
        <authorList>
            <consortium name="Tomato Genome Consortium"/>
        </authorList>
    </citation>
    <scope>NUCLEOTIDE SEQUENCE [LARGE SCALE GENOMIC DNA]</scope>
    <source>
        <strain evidence="2">cv. Heinz 1706</strain>
    </source>
</reference>
<dbReference type="InParanoid" id="A0A3Q7EIG9"/>
<evidence type="ECO:0000313" key="2">
    <source>
        <dbReference type="EnsemblPlants" id="Solyc01g087090.3.1.1"/>
    </source>
</evidence>
<name>A0A3Q7EIG9_SOLLC</name>
<dbReference type="Gramene" id="Solyc01g087090.3.1">
    <property type="protein sequence ID" value="Solyc01g087090.3.1.1"/>
    <property type="gene ID" value="Solyc01g087090.3"/>
</dbReference>
<dbReference type="EnsemblPlants" id="Solyc01g087090.3.1">
    <property type="protein sequence ID" value="Solyc01g087090.3.1.1"/>
    <property type="gene ID" value="Solyc01g087090.3"/>
</dbReference>
<sequence length="76" mass="8927">MNKIGPSSSKSQSPKIIHQNHNYNNPPKISLQNPLFLIFSRKSKVVSFLKKKKINLFGFKWRCCTCSLQWRFLQCL</sequence>
<feature type="compositionally biased region" description="Low complexity" evidence="1">
    <location>
        <begin position="1"/>
        <end position="19"/>
    </location>
</feature>
<feature type="region of interest" description="Disordered" evidence="1">
    <location>
        <begin position="1"/>
        <end position="26"/>
    </location>
</feature>
<dbReference type="AlphaFoldDB" id="A0A3Q7EIG9"/>
<evidence type="ECO:0000313" key="3">
    <source>
        <dbReference type="Proteomes" id="UP000004994"/>
    </source>
</evidence>
<dbReference type="Proteomes" id="UP000004994">
    <property type="component" value="Chromosome 1"/>
</dbReference>
<reference evidence="2" key="2">
    <citation type="submission" date="2019-01" db="UniProtKB">
        <authorList>
            <consortium name="EnsemblPlants"/>
        </authorList>
    </citation>
    <scope>IDENTIFICATION</scope>
    <source>
        <strain evidence="2">cv. Heinz 1706</strain>
    </source>
</reference>
<proteinExistence type="predicted"/>
<protein>
    <submittedName>
        <fullName evidence="2">Uncharacterized protein</fullName>
    </submittedName>
</protein>